<evidence type="ECO:0000256" key="2">
    <source>
        <dbReference type="ARBA" id="ARBA00022723"/>
    </source>
</evidence>
<comment type="caution">
    <text evidence="8">The sequence shown here is derived from an EMBL/GenBank/DDBJ whole genome shotgun (WGS) entry which is preliminary data.</text>
</comment>
<dbReference type="InterPro" id="IPR044814">
    <property type="entry name" value="Terpene_cyclase_plant_C1"/>
</dbReference>
<dbReference type="InterPro" id="IPR036965">
    <property type="entry name" value="Terpene_synth_N_sf"/>
</dbReference>
<evidence type="ECO:0000313" key="8">
    <source>
        <dbReference type="EMBL" id="KAL3736273.1"/>
    </source>
</evidence>
<dbReference type="InterPro" id="IPR005630">
    <property type="entry name" value="Terpene_synthase_metal-bd"/>
</dbReference>
<keyword evidence="4" id="KW-0456">Lyase</keyword>
<dbReference type="SUPFAM" id="SSF48576">
    <property type="entry name" value="Terpenoid synthases"/>
    <property type="match status" value="1"/>
</dbReference>
<dbReference type="Proteomes" id="UP001634007">
    <property type="component" value="Unassembled WGS sequence"/>
</dbReference>
<dbReference type="PANTHER" id="PTHR31225:SF241">
    <property type="entry name" value="TERPENE SYNTHASE FAMILY, METAL-BINDING DOMAIN PROTEIN"/>
    <property type="match status" value="1"/>
</dbReference>
<dbReference type="InterPro" id="IPR008949">
    <property type="entry name" value="Isoprenoid_synthase_dom_sf"/>
</dbReference>
<keyword evidence="3" id="KW-0460">Magnesium</keyword>
<protein>
    <submittedName>
        <fullName evidence="8">Uncharacterized protein</fullName>
    </submittedName>
</protein>
<name>A0ABD3K9B9_EUCGL</name>
<comment type="cofactor">
    <cofactor evidence="1">
        <name>Mg(2+)</name>
        <dbReference type="ChEBI" id="CHEBI:18420"/>
    </cofactor>
</comment>
<dbReference type="InterPro" id="IPR001906">
    <property type="entry name" value="Terpene_synth_N"/>
</dbReference>
<gene>
    <name evidence="8" type="ORF">ACJRO7_025263</name>
</gene>
<dbReference type="Pfam" id="PF01397">
    <property type="entry name" value="Terpene_synth"/>
    <property type="match status" value="1"/>
</dbReference>
<dbReference type="FunFam" id="1.10.600.10:FF:000007">
    <property type="entry name" value="Isoprene synthase, chloroplastic"/>
    <property type="match status" value="1"/>
</dbReference>
<organism evidence="8 9">
    <name type="scientific">Eucalyptus globulus</name>
    <name type="common">Tasmanian blue gum</name>
    <dbReference type="NCBI Taxonomy" id="34317"/>
    <lineage>
        <taxon>Eukaryota</taxon>
        <taxon>Viridiplantae</taxon>
        <taxon>Streptophyta</taxon>
        <taxon>Embryophyta</taxon>
        <taxon>Tracheophyta</taxon>
        <taxon>Spermatophyta</taxon>
        <taxon>Magnoliopsida</taxon>
        <taxon>eudicotyledons</taxon>
        <taxon>Gunneridae</taxon>
        <taxon>Pentapetalae</taxon>
        <taxon>rosids</taxon>
        <taxon>malvids</taxon>
        <taxon>Myrtales</taxon>
        <taxon>Myrtaceae</taxon>
        <taxon>Myrtoideae</taxon>
        <taxon>Eucalypteae</taxon>
        <taxon>Eucalyptus</taxon>
    </lineage>
</organism>
<evidence type="ECO:0000313" key="9">
    <source>
        <dbReference type="Proteomes" id="UP001634007"/>
    </source>
</evidence>
<accession>A0ABD3K9B9</accession>
<feature type="domain" description="Terpene synthase metal-binding" evidence="7">
    <location>
        <begin position="268"/>
        <end position="519"/>
    </location>
</feature>
<reference evidence="8 9" key="1">
    <citation type="submission" date="2024-11" db="EMBL/GenBank/DDBJ databases">
        <title>Chromosome-level genome assembly of Eucalyptus globulus Labill. provides insights into its genome evolution.</title>
        <authorList>
            <person name="Li X."/>
        </authorList>
    </citation>
    <scope>NUCLEOTIDE SEQUENCE [LARGE SCALE GENOMIC DNA]</scope>
    <source>
        <strain evidence="8">CL2024</strain>
        <tissue evidence="8">Fresh tender leaves</tissue>
    </source>
</reference>
<evidence type="ECO:0000259" key="7">
    <source>
        <dbReference type="Pfam" id="PF03936"/>
    </source>
</evidence>
<dbReference type="AlphaFoldDB" id="A0ABD3K9B9"/>
<dbReference type="SUPFAM" id="SSF48239">
    <property type="entry name" value="Terpenoid cyclases/Protein prenyltransferases"/>
    <property type="match status" value="1"/>
</dbReference>
<dbReference type="InterPro" id="IPR008930">
    <property type="entry name" value="Terpenoid_cyclase/PrenylTrfase"/>
</dbReference>
<dbReference type="PANTHER" id="PTHR31225">
    <property type="entry name" value="OS04G0344100 PROTEIN-RELATED"/>
    <property type="match status" value="1"/>
</dbReference>
<evidence type="ECO:0000259" key="6">
    <source>
        <dbReference type="Pfam" id="PF01397"/>
    </source>
</evidence>
<dbReference type="FunFam" id="1.50.10.130:FF:000001">
    <property type="entry name" value="Isoprene synthase, chloroplastic"/>
    <property type="match status" value="1"/>
</dbReference>
<keyword evidence="9" id="KW-1185">Reference proteome</keyword>
<sequence>MSLPLSGVPSSPAKKTSPNAERRSAIFHPTIWTDYFLKYASDSNSMGFEGVVEEQIERLKGEVRKMLTSAMDKPSQKLNLINQIQRLGLAYHFEFEIAEQLEQIHRSYFEFHCGDNNDNLHTIALLFRLLRQQGYNVSCEIFNRFKDSEGNFSKSVIANVQGLLSLFEACHLSYRSDDILNDALTFTITHLESIDKRKVSPNLEKQVSHALNHPIRKGLPRLEVRRYIQFYQEEPSHNEVLFSLAKLDFNSLQGQHRKELSNLTRWWKDIDIEREFPFARDRLVELYTWMLGVHFEPEYEIARGFMTKMNVFLTIIDDIYDFTDSKLTYFNLTNSLLGSSFIFSKLELRWDVDAREGLPECMQVIYKILLDFYDEIGYELTRKGRSHHLFYAKEAMKIQVRAYLAEAKWFHHSHVPMMEEYMPIALTTIGIQMALVASFLGMGDTVTKDVFDWLLSSDTKIVKALRVIGRLMNDIAGHKFEQERGHVASSVECFMKQYKVTEEEANKELCKQVADAWKDINEELCRPTAVPRVLLIRIINFAGAIHAVYEAETDHFVNAGTNFKEFVTCLLVNPCQCDGLKDEV</sequence>
<dbReference type="Gene3D" id="1.10.600.10">
    <property type="entry name" value="Farnesyl Diphosphate Synthase"/>
    <property type="match status" value="1"/>
</dbReference>
<evidence type="ECO:0000256" key="4">
    <source>
        <dbReference type="ARBA" id="ARBA00023239"/>
    </source>
</evidence>
<dbReference type="EMBL" id="JBJKBG010000006">
    <property type="protein sequence ID" value="KAL3736273.1"/>
    <property type="molecule type" value="Genomic_DNA"/>
</dbReference>
<evidence type="ECO:0000256" key="5">
    <source>
        <dbReference type="SAM" id="MobiDB-lite"/>
    </source>
</evidence>
<evidence type="ECO:0000256" key="3">
    <source>
        <dbReference type="ARBA" id="ARBA00022842"/>
    </source>
</evidence>
<dbReference type="InterPro" id="IPR034741">
    <property type="entry name" value="Terpene_cyclase-like_1_C"/>
</dbReference>
<dbReference type="Pfam" id="PF03936">
    <property type="entry name" value="Terpene_synth_C"/>
    <property type="match status" value="1"/>
</dbReference>
<keyword evidence="2" id="KW-0479">Metal-binding</keyword>
<feature type="region of interest" description="Disordered" evidence="5">
    <location>
        <begin position="1"/>
        <end position="20"/>
    </location>
</feature>
<evidence type="ECO:0000256" key="1">
    <source>
        <dbReference type="ARBA" id="ARBA00001946"/>
    </source>
</evidence>
<dbReference type="GO" id="GO:0046872">
    <property type="term" value="F:metal ion binding"/>
    <property type="evidence" value="ECO:0007669"/>
    <property type="project" value="UniProtKB-KW"/>
</dbReference>
<dbReference type="SFLD" id="SFLDS00005">
    <property type="entry name" value="Isoprenoid_Synthase_Type_I"/>
    <property type="match status" value="1"/>
</dbReference>
<dbReference type="InterPro" id="IPR050148">
    <property type="entry name" value="Terpene_synthase-like"/>
</dbReference>
<proteinExistence type="predicted"/>
<dbReference type="SFLD" id="SFLDG01019">
    <property type="entry name" value="Terpene_Cyclase_Like_1_C_Termi"/>
    <property type="match status" value="1"/>
</dbReference>
<dbReference type="GO" id="GO:0016829">
    <property type="term" value="F:lyase activity"/>
    <property type="evidence" value="ECO:0007669"/>
    <property type="project" value="UniProtKB-KW"/>
</dbReference>
<dbReference type="Gene3D" id="1.50.10.130">
    <property type="entry name" value="Terpene synthase, N-terminal domain"/>
    <property type="match status" value="1"/>
</dbReference>
<dbReference type="CDD" id="cd00684">
    <property type="entry name" value="Terpene_cyclase_plant_C1"/>
    <property type="match status" value="1"/>
</dbReference>
<feature type="domain" description="Terpene synthase N-terminal" evidence="6">
    <location>
        <begin position="31"/>
        <end position="211"/>
    </location>
</feature>